<feature type="transmembrane region" description="Helical" evidence="2">
    <location>
        <begin position="18"/>
        <end position="36"/>
    </location>
</feature>
<protein>
    <recommendedName>
        <fullName evidence="5">MotA/TolQ/ExbB proton channel family protein</fullName>
    </recommendedName>
</protein>
<gene>
    <name evidence="3" type="ORF">C7455_10729</name>
</gene>
<feature type="region of interest" description="Disordered" evidence="1">
    <location>
        <begin position="383"/>
        <end position="404"/>
    </location>
</feature>
<organism evidence="3 4">
    <name type="scientific">Roseicyclus mahoneyensis</name>
    <dbReference type="NCBI Taxonomy" id="164332"/>
    <lineage>
        <taxon>Bacteria</taxon>
        <taxon>Pseudomonadati</taxon>
        <taxon>Pseudomonadota</taxon>
        <taxon>Alphaproteobacteria</taxon>
        <taxon>Rhodobacterales</taxon>
        <taxon>Roseobacteraceae</taxon>
        <taxon>Roseicyclus</taxon>
    </lineage>
</organism>
<dbReference type="EMBL" id="QGGW01000007">
    <property type="protein sequence ID" value="PWK59484.1"/>
    <property type="molecule type" value="Genomic_DNA"/>
</dbReference>
<sequence>MTRTTPQGPRITRPTQQIVLMLIICAAVAAGGVLVWPQVQPVFLASPYLNGTIGVVFIVGVLACFFQVFQLFSSVAWIEALAGTAPQDATERPPRLLAAMTGIARVRGRGLQVTGPAARSMLDSVGARMEESRDITRYIANLLIFLGLLGTFFGLATTIPAVVDTIRSLQPGEGEASVAVFGRLMDGLEDQLGGMGTAFASSLLGLAGSLVVGLLELYAGHGQNRFYRELEEWLASITRVSFASGEGEGGGVDRNAIATVLDHMVDQMETLQSLFTQSETRRSATEDRMLRLAQAVEGLTTKLGPGPVAATERLAEAQERLSQVLEEGQRGGGIDDESRMRLRSIDVQLLKIYEDLGASRNDEVMALRGDLNELTTAIRDLVNAARAPARRPQPAPPPPVQSGE</sequence>
<dbReference type="Proteomes" id="UP000245708">
    <property type="component" value="Unassembled WGS sequence"/>
</dbReference>
<proteinExistence type="predicted"/>
<keyword evidence="4" id="KW-1185">Reference proteome</keyword>
<accession>A0A316GFM1</accession>
<dbReference type="AlphaFoldDB" id="A0A316GFM1"/>
<evidence type="ECO:0008006" key="5">
    <source>
        <dbReference type="Google" id="ProtNLM"/>
    </source>
</evidence>
<name>A0A316GFM1_9RHOB</name>
<evidence type="ECO:0000313" key="4">
    <source>
        <dbReference type="Proteomes" id="UP000245708"/>
    </source>
</evidence>
<feature type="transmembrane region" description="Helical" evidence="2">
    <location>
        <begin position="138"/>
        <end position="163"/>
    </location>
</feature>
<feature type="transmembrane region" description="Helical" evidence="2">
    <location>
        <begin position="48"/>
        <end position="69"/>
    </location>
</feature>
<reference evidence="3 4" key="1">
    <citation type="submission" date="2018-05" db="EMBL/GenBank/DDBJ databases">
        <title>Genomic Encyclopedia of Type Strains, Phase IV (KMG-IV): sequencing the most valuable type-strain genomes for metagenomic binning, comparative biology and taxonomic classification.</title>
        <authorList>
            <person name="Goeker M."/>
        </authorList>
    </citation>
    <scope>NUCLEOTIDE SEQUENCE [LARGE SCALE GENOMIC DNA]</scope>
    <source>
        <strain evidence="3 4">DSM 16097</strain>
    </source>
</reference>
<keyword evidence="2" id="KW-1133">Transmembrane helix</keyword>
<feature type="compositionally biased region" description="Pro residues" evidence="1">
    <location>
        <begin position="391"/>
        <end position="404"/>
    </location>
</feature>
<evidence type="ECO:0000256" key="2">
    <source>
        <dbReference type="SAM" id="Phobius"/>
    </source>
</evidence>
<comment type="caution">
    <text evidence="3">The sequence shown here is derived from an EMBL/GenBank/DDBJ whole genome shotgun (WGS) entry which is preliminary data.</text>
</comment>
<dbReference type="OrthoDB" id="9794540at2"/>
<keyword evidence="2" id="KW-0472">Membrane</keyword>
<feature type="transmembrane region" description="Helical" evidence="2">
    <location>
        <begin position="198"/>
        <end position="219"/>
    </location>
</feature>
<evidence type="ECO:0000256" key="1">
    <source>
        <dbReference type="SAM" id="MobiDB-lite"/>
    </source>
</evidence>
<keyword evidence="2" id="KW-0812">Transmembrane</keyword>
<evidence type="ECO:0000313" key="3">
    <source>
        <dbReference type="EMBL" id="PWK59484.1"/>
    </source>
</evidence>